<proteinExistence type="predicted"/>
<comment type="caution">
    <text evidence="2">The sequence shown here is derived from an EMBL/GenBank/DDBJ whole genome shotgun (WGS) entry which is preliminary data.</text>
</comment>
<dbReference type="RefSeq" id="WP_231004417.1">
    <property type="nucleotide sequence ID" value="NZ_JAJNEC010000005.1"/>
</dbReference>
<gene>
    <name evidence="2" type="ORF">LQ567_10275</name>
</gene>
<feature type="compositionally biased region" description="Basic and acidic residues" evidence="1">
    <location>
        <begin position="177"/>
        <end position="200"/>
    </location>
</feature>
<feature type="region of interest" description="Disordered" evidence="1">
    <location>
        <begin position="177"/>
        <end position="243"/>
    </location>
</feature>
<accession>A0ABS8PPY0</accession>
<feature type="compositionally biased region" description="Polar residues" evidence="1">
    <location>
        <begin position="201"/>
        <end position="217"/>
    </location>
</feature>
<reference evidence="2 3" key="1">
    <citation type="submission" date="2021-11" db="EMBL/GenBank/DDBJ databases">
        <title>Genomic of Niabella pedocola.</title>
        <authorList>
            <person name="Wu T."/>
        </authorList>
    </citation>
    <scope>NUCLEOTIDE SEQUENCE [LARGE SCALE GENOMIC DNA]</scope>
    <source>
        <strain evidence="2 3">JCM 31011</strain>
    </source>
</reference>
<keyword evidence="3" id="KW-1185">Reference proteome</keyword>
<name>A0ABS8PPY0_9BACT</name>
<evidence type="ECO:0000313" key="3">
    <source>
        <dbReference type="Proteomes" id="UP001199816"/>
    </source>
</evidence>
<organism evidence="2 3">
    <name type="scientific">Niabella pedocola</name>
    <dbReference type="NCBI Taxonomy" id="1752077"/>
    <lineage>
        <taxon>Bacteria</taxon>
        <taxon>Pseudomonadati</taxon>
        <taxon>Bacteroidota</taxon>
        <taxon>Chitinophagia</taxon>
        <taxon>Chitinophagales</taxon>
        <taxon>Chitinophagaceae</taxon>
        <taxon>Niabella</taxon>
    </lineage>
</organism>
<protein>
    <submittedName>
        <fullName evidence="2">DUF6515 family protein</fullName>
    </submittedName>
</protein>
<dbReference type="InterPro" id="IPR045398">
    <property type="entry name" value="DUF6515"/>
</dbReference>
<evidence type="ECO:0000256" key="1">
    <source>
        <dbReference type="SAM" id="MobiDB-lite"/>
    </source>
</evidence>
<evidence type="ECO:0000313" key="2">
    <source>
        <dbReference type="EMBL" id="MCD2423150.1"/>
    </source>
</evidence>
<dbReference type="Proteomes" id="UP001199816">
    <property type="component" value="Unassembled WGS sequence"/>
</dbReference>
<sequence length="271" mass="30471">MSKNVIKLGMFLLGASLFLAVESFAQYRRPPHRVYRSHSYYRAPRVSIGIGGVFGWPAPYYRYGYGPNVGVSVGIAFPPIGATIYALPQGARRVYYGGIPYYYRNDTYFMERDKGGYEVVAPPLGATAARLPNGARMRKIDGDTYYEYNGTYYRPDVDEDGERVYIVVGRNGTLDTEEARTQRYNDERAATDEDRNDERSSNAVQQNSDDTDTNSGVYDTRPQVGDQFDQLPKNSTRVTVGGKTQFRSPAGTYYKEVTVDGRTVYEVVSSK</sequence>
<dbReference type="EMBL" id="JAJNEC010000005">
    <property type="protein sequence ID" value="MCD2423150.1"/>
    <property type="molecule type" value="Genomic_DNA"/>
</dbReference>
<dbReference type="Pfam" id="PF20125">
    <property type="entry name" value="DUF6515"/>
    <property type="match status" value="1"/>
</dbReference>